<evidence type="ECO:0000313" key="5">
    <source>
        <dbReference type="EMBL" id="KPJ15365.1"/>
    </source>
</evidence>
<proteinExistence type="predicted"/>
<evidence type="ECO:0000256" key="1">
    <source>
        <dbReference type="ARBA" id="ARBA00004123"/>
    </source>
</evidence>
<reference evidence="5 6" key="1">
    <citation type="journal article" date="2015" name="Nat. Commun.">
        <title>Outbred genome sequencing and CRISPR/Cas9 gene editing in butterflies.</title>
        <authorList>
            <person name="Li X."/>
            <person name="Fan D."/>
            <person name="Zhang W."/>
            <person name="Liu G."/>
            <person name="Zhang L."/>
            <person name="Zhao L."/>
            <person name="Fang X."/>
            <person name="Chen L."/>
            <person name="Dong Y."/>
            <person name="Chen Y."/>
            <person name="Ding Y."/>
            <person name="Zhao R."/>
            <person name="Feng M."/>
            <person name="Zhu Y."/>
            <person name="Feng Y."/>
            <person name="Jiang X."/>
            <person name="Zhu D."/>
            <person name="Xiang H."/>
            <person name="Feng X."/>
            <person name="Li S."/>
            <person name="Wang J."/>
            <person name="Zhang G."/>
            <person name="Kronforst M.R."/>
            <person name="Wang W."/>
        </authorList>
    </citation>
    <scope>NUCLEOTIDE SEQUENCE [LARGE SCALE GENOMIC DNA]</scope>
    <source>
        <strain evidence="5">Ya'a_city_454_Pm</strain>
        <tissue evidence="5">Whole body</tissue>
    </source>
</reference>
<dbReference type="InterPro" id="IPR001353">
    <property type="entry name" value="Proteasome_sua/b"/>
</dbReference>
<sequence length="102" mass="11463">MLNIVVAGYDEESGCQLYTMDFLGACLRVPYAAHGLGGYLSWGILDHYYRPDLSEKDAYEVLMCCVREVQLRLFMNLANFQVKTVSKDGIKMLPTICSASLQ</sequence>
<comment type="subcellular location">
    <subcellularLocation>
        <location evidence="1">Nucleus</location>
    </subcellularLocation>
</comment>
<dbReference type="GO" id="GO:0051603">
    <property type="term" value="P:proteolysis involved in protein catabolic process"/>
    <property type="evidence" value="ECO:0007669"/>
    <property type="project" value="InterPro"/>
</dbReference>
<dbReference type="AlphaFoldDB" id="A0A0N0PDD3"/>
<dbReference type="GO" id="GO:0005839">
    <property type="term" value="C:proteasome core complex"/>
    <property type="evidence" value="ECO:0007669"/>
    <property type="project" value="InterPro"/>
</dbReference>
<keyword evidence="6" id="KW-1185">Reference proteome</keyword>
<evidence type="ECO:0000313" key="6">
    <source>
        <dbReference type="Proteomes" id="UP000053240"/>
    </source>
</evidence>
<dbReference type="InterPro" id="IPR029055">
    <property type="entry name" value="Ntn_hydrolases_N"/>
</dbReference>
<dbReference type="GO" id="GO:0005737">
    <property type="term" value="C:cytoplasm"/>
    <property type="evidence" value="ECO:0007669"/>
    <property type="project" value="TreeGrafter"/>
</dbReference>
<comment type="subunit">
    <text evidence="4">The 26S proteasome consists of a 20S proteasome core and two 19S regulatory subunits. The 20S proteasome core is composed of 28 subunits that are arranged in four stacked rings, resulting in a barrel-shaped structure. The two end rings are each formed by seven alpha subunits, and the two central rings are each formed by seven beta subunits. The catalytic chamber with the active sites is on the inside of the barrel.</text>
</comment>
<dbReference type="GO" id="GO:0005634">
    <property type="term" value="C:nucleus"/>
    <property type="evidence" value="ECO:0007669"/>
    <property type="project" value="UniProtKB-SubCell"/>
</dbReference>
<dbReference type="InParanoid" id="A0A0N0PDD3"/>
<gene>
    <name evidence="5" type="ORF">RR48_03155</name>
</gene>
<dbReference type="SUPFAM" id="SSF56235">
    <property type="entry name" value="N-terminal nucleophile aminohydrolases (Ntn hydrolases)"/>
    <property type="match status" value="1"/>
</dbReference>
<dbReference type="Pfam" id="PF00227">
    <property type="entry name" value="Proteasome"/>
    <property type="match status" value="1"/>
</dbReference>
<name>A0A0N0PDD3_PAPMA</name>
<dbReference type="Proteomes" id="UP000053240">
    <property type="component" value="Unassembled WGS sequence"/>
</dbReference>
<protein>
    <submittedName>
        <fullName evidence="5">Proteasome component C11</fullName>
    </submittedName>
</protein>
<keyword evidence="3 5" id="KW-0647">Proteasome</keyword>
<evidence type="ECO:0000256" key="3">
    <source>
        <dbReference type="ARBA" id="ARBA00022942"/>
    </source>
</evidence>
<dbReference type="EMBL" id="KQ460393">
    <property type="protein sequence ID" value="KPJ15365.1"/>
    <property type="molecule type" value="Genomic_DNA"/>
</dbReference>
<dbReference type="PANTHER" id="PTHR32194:SF2">
    <property type="entry name" value="PROTEASOME SUBUNIT BETA TYPE-1"/>
    <property type="match status" value="1"/>
</dbReference>
<organism evidence="5 6">
    <name type="scientific">Papilio machaon</name>
    <name type="common">Old World swallowtail butterfly</name>
    <dbReference type="NCBI Taxonomy" id="76193"/>
    <lineage>
        <taxon>Eukaryota</taxon>
        <taxon>Metazoa</taxon>
        <taxon>Ecdysozoa</taxon>
        <taxon>Arthropoda</taxon>
        <taxon>Hexapoda</taxon>
        <taxon>Insecta</taxon>
        <taxon>Pterygota</taxon>
        <taxon>Neoptera</taxon>
        <taxon>Endopterygota</taxon>
        <taxon>Lepidoptera</taxon>
        <taxon>Glossata</taxon>
        <taxon>Ditrysia</taxon>
        <taxon>Papilionoidea</taxon>
        <taxon>Papilionidae</taxon>
        <taxon>Papilioninae</taxon>
        <taxon>Papilio</taxon>
    </lineage>
</organism>
<dbReference type="InterPro" id="IPR023333">
    <property type="entry name" value="Proteasome_suB-type"/>
</dbReference>
<dbReference type="STRING" id="76193.A0A0N0PDD3"/>
<evidence type="ECO:0000256" key="4">
    <source>
        <dbReference type="ARBA" id="ARBA00026071"/>
    </source>
</evidence>
<evidence type="ECO:0000256" key="2">
    <source>
        <dbReference type="ARBA" id="ARBA00022490"/>
    </source>
</evidence>
<keyword evidence="2" id="KW-0963">Cytoplasm</keyword>
<dbReference type="Gene3D" id="3.60.20.10">
    <property type="entry name" value="Glutamine Phosphoribosylpyrophosphate, subunit 1, domain 1"/>
    <property type="match status" value="1"/>
</dbReference>
<dbReference type="PANTHER" id="PTHR32194">
    <property type="entry name" value="METALLOPROTEASE TLDD"/>
    <property type="match status" value="1"/>
</dbReference>
<accession>A0A0N0PDD3</accession>